<name>E4RMG2_HALHG</name>
<organism evidence="10 11">
    <name type="scientific">Halanaerobium hydrogeniformans</name>
    <name type="common">Halanaerobium sp. (strain sapolanicus)</name>
    <dbReference type="NCBI Taxonomy" id="656519"/>
    <lineage>
        <taxon>Bacteria</taxon>
        <taxon>Bacillati</taxon>
        <taxon>Bacillota</taxon>
        <taxon>Clostridia</taxon>
        <taxon>Halanaerobiales</taxon>
        <taxon>Halanaerobiaceae</taxon>
        <taxon>Halanaerobium</taxon>
    </lineage>
</organism>
<gene>
    <name evidence="10" type="ordered locus">Halsa_1055</name>
</gene>
<dbReference type="PROSITE" id="PS50005">
    <property type="entry name" value="TPR"/>
    <property type="match status" value="1"/>
</dbReference>
<feature type="repeat" description="TPR" evidence="7">
    <location>
        <begin position="167"/>
        <end position="200"/>
    </location>
</feature>
<evidence type="ECO:0000256" key="5">
    <source>
        <dbReference type="ARBA" id="ARBA00024867"/>
    </source>
</evidence>
<dbReference type="Pfam" id="PF13181">
    <property type="entry name" value="TPR_8"/>
    <property type="match status" value="1"/>
</dbReference>
<dbReference type="InterPro" id="IPR019734">
    <property type="entry name" value="TPR_rpt"/>
</dbReference>
<evidence type="ECO:0000256" key="6">
    <source>
        <dbReference type="PROSITE-ProRule" id="PRU00169"/>
    </source>
</evidence>
<dbReference type="Pfam" id="PF00072">
    <property type="entry name" value="Response_reg"/>
    <property type="match status" value="1"/>
</dbReference>
<dbReference type="AlphaFoldDB" id="E4RMG2"/>
<keyword evidence="2 6" id="KW-0597">Phosphoprotein</keyword>
<dbReference type="SMART" id="SM00448">
    <property type="entry name" value="REC"/>
    <property type="match status" value="1"/>
</dbReference>
<sequence length="231" mass="26039">MKNKILIVDDEKNIRLTLKKALSNAGYEVETAVNGEDGLSKLKEEEIPVVLLDMKMPGMDGIQFLKEVKNEGIKTKIILITGYGSVETAVETLKLGAVDYLRKPFKPEEIIGIVEDVFERYEVENSEKEVESFEEYIMLAKNAINKRDFSKAKEMLQQATSLNSEKPEPFNLLGIIYEMQHKQGEAMKMYRAALALNPGYKPANENIERAGESMGAVDLDELNLGDDEEEQ</sequence>
<dbReference type="SUPFAM" id="SSF52172">
    <property type="entry name" value="CheY-like"/>
    <property type="match status" value="1"/>
</dbReference>
<reference evidence="10 11" key="1">
    <citation type="submission" date="2010-11" db="EMBL/GenBank/DDBJ databases">
        <title>Complete sequence of Halanaerobium sp. sapolanicus.</title>
        <authorList>
            <consortium name="US DOE Joint Genome Institute"/>
            <person name="Lucas S."/>
            <person name="Copeland A."/>
            <person name="Lapidus A."/>
            <person name="Cheng J.-F."/>
            <person name="Bruce D."/>
            <person name="Goodwin L."/>
            <person name="Pitluck S."/>
            <person name="Davenport K."/>
            <person name="Detter J.C."/>
            <person name="Han C."/>
            <person name="Tapia R."/>
            <person name="Land M."/>
            <person name="Hauser L."/>
            <person name="Jeffries C."/>
            <person name="Kyrpides N."/>
            <person name="Ivanova N."/>
            <person name="Mikhailova N."/>
            <person name="Begemann M.B."/>
            <person name="Mormile M.R."/>
            <person name="Wall J.D."/>
            <person name="Elias D.A."/>
            <person name="Woyke T."/>
        </authorList>
    </citation>
    <scope>NUCLEOTIDE SEQUENCE [LARGE SCALE GENOMIC DNA]</scope>
    <source>
        <strain evidence="11">sapolanicus</strain>
    </source>
</reference>
<dbReference type="InterPro" id="IPR011990">
    <property type="entry name" value="TPR-like_helical_dom_sf"/>
</dbReference>
<dbReference type="PROSITE" id="PS50110">
    <property type="entry name" value="RESPONSE_REGULATORY"/>
    <property type="match status" value="1"/>
</dbReference>
<evidence type="ECO:0000256" key="3">
    <source>
        <dbReference type="ARBA" id="ARBA00023015"/>
    </source>
</evidence>
<dbReference type="STRING" id="656519.Halsa_1055"/>
<dbReference type="InterPro" id="IPR001789">
    <property type="entry name" value="Sig_transdc_resp-reg_receiver"/>
</dbReference>
<dbReference type="Proteomes" id="UP000007434">
    <property type="component" value="Chromosome"/>
</dbReference>
<feature type="modified residue" description="4-aspartylphosphate" evidence="6">
    <location>
        <position position="53"/>
    </location>
</feature>
<dbReference type="Gene3D" id="3.40.50.2300">
    <property type="match status" value="1"/>
</dbReference>
<dbReference type="InterPro" id="IPR011006">
    <property type="entry name" value="CheY-like_superfamily"/>
</dbReference>
<keyword evidence="11" id="KW-1185">Reference proteome</keyword>
<evidence type="ECO:0000256" key="1">
    <source>
        <dbReference type="ARBA" id="ARBA00018672"/>
    </source>
</evidence>
<evidence type="ECO:0000259" key="9">
    <source>
        <dbReference type="PROSITE" id="PS50110"/>
    </source>
</evidence>
<accession>E4RMG2</accession>
<evidence type="ECO:0000256" key="2">
    <source>
        <dbReference type="ARBA" id="ARBA00022553"/>
    </source>
</evidence>
<dbReference type="RefSeq" id="WP_013405578.1">
    <property type="nucleotide sequence ID" value="NC_014654.1"/>
</dbReference>
<dbReference type="eggNOG" id="COG2204">
    <property type="taxonomic scope" value="Bacteria"/>
</dbReference>
<dbReference type="PANTHER" id="PTHR44591:SF3">
    <property type="entry name" value="RESPONSE REGULATORY DOMAIN-CONTAINING PROTEIN"/>
    <property type="match status" value="1"/>
</dbReference>
<evidence type="ECO:0000313" key="10">
    <source>
        <dbReference type="EMBL" id="ADQ14493.1"/>
    </source>
</evidence>
<dbReference type="HOGENOM" id="CLU_000445_69_6_9"/>
<dbReference type="KEGG" id="has:Halsa_1055"/>
<proteinExistence type="predicted"/>
<dbReference type="Gene3D" id="1.25.40.10">
    <property type="entry name" value="Tetratricopeptide repeat domain"/>
    <property type="match status" value="1"/>
</dbReference>
<reference evidence="10 11" key="2">
    <citation type="journal article" date="2011" name="J. Bacteriol.">
        <title>Complete Genome Sequence of the Haloalkaliphilic, Hydrogen Producing Halanaerobium hydrogenoformans.</title>
        <authorList>
            <person name="Brown S.D."/>
            <person name="Begemann M.B."/>
            <person name="Mormile M.R."/>
            <person name="Wall J.D."/>
            <person name="Han C.S."/>
            <person name="Goodwin L.A."/>
            <person name="Pitluck S."/>
            <person name="Land M.L."/>
            <person name="Hauser L.J."/>
            <person name="Elias D.A."/>
        </authorList>
    </citation>
    <scope>NUCLEOTIDE SEQUENCE [LARGE SCALE GENOMIC DNA]</scope>
    <source>
        <strain evidence="11">sapolanicus</strain>
    </source>
</reference>
<dbReference type="SUPFAM" id="SSF48452">
    <property type="entry name" value="TPR-like"/>
    <property type="match status" value="1"/>
</dbReference>
<dbReference type="GO" id="GO:0000160">
    <property type="term" value="P:phosphorelay signal transduction system"/>
    <property type="evidence" value="ECO:0007669"/>
    <property type="project" value="InterPro"/>
</dbReference>
<keyword evidence="3" id="KW-0805">Transcription regulation</keyword>
<evidence type="ECO:0000256" key="7">
    <source>
        <dbReference type="PROSITE-ProRule" id="PRU00339"/>
    </source>
</evidence>
<dbReference type="SMART" id="SM00028">
    <property type="entry name" value="TPR"/>
    <property type="match status" value="2"/>
</dbReference>
<feature type="region of interest" description="Disordered" evidence="8">
    <location>
        <begin position="211"/>
        <end position="231"/>
    </location>
</feature>
<dbReference type="PANTHER" id="PTHR44591">
    <property type="entry name" value="STRESS RESPONSE REGULATOR PROTEIN 1"/>
    <property type="match status" value="1"/>
</dbReference>
<feature type="compositionally biased region" description="Acidic residues" evidence="8">
    <location>
        <begin position="218"/>
        <end position="231"/>
    </location>
</feature>
<protein>
    <recommendedName>
        <fullName evidence="1">Stage 0 sporulation protein A homolog</fullName>
    </recommendedName>
</protein>
<evidence type="ECO:0000256" key="4">
    <source>
        <dbReference type="ARBA" id="ARBA00023163"/>
    </source>
</evidence>
<dbReference type="OrthoDB" id="9808843at2"/>
<dbReference type="FunFam" id="3.40.50.2300:FF:000018">
    <property type="entry name" value="DNA-binding transcriptional regulator NtrC"/>
    <property type="match status" value="1"/>
</dbReference>
<comment type="function">
    <text evidence="5">May play the central regulatory role in sporulation. It may be an element of the effector pathway responsible for the activation of sporulation genes in response to nutritional stress. Spo0A may act in concert with spo0H (a sigma factor) to control the expression of some genes that are critical to the sporulation process.</text>
</comment>
<dbReference type="InterPro" id="IPR050595">
    <property type="entry name" value="Bact_response_regulator"/>
</dbReference>
<dbReference type="EMBL" id="CP002304">
    <property type="protein sequence ID" value="ADQ14493.1"/>
    <property type="molecule type" value="Genomic_DNA"/>
</dbReference>
<keyword evidence="7" id="KW-0802">TPR repeat</keyword>
<evidence type="ECO:0000313" key="11">
    <source>
        <dbReference type="Proteomes" id="UP000007434"/>
    </source>
</evidence>
<keyword evidence="4" id="KW-0804">Transcription</keyword>
<feature type="domain" description="Response regulatory" evidence="9">
    <location>
        <begin position="4"/>
        <end position="118"/>
    </location>
</feature>
<evidence type="ECO:0000256" key="8">
    <source>
        <dbReference type="SAM" id="MobiDB-lite"/>
    </source>
</evidence>